<dbReference type="AlphaFoldDB" id="A0A3P5DRM1"/>
<feature type="domain" description="Glycoside hydrolase family 38 central" evidence="3">
    <location>
        <begin position="264"/>
        <end position="340"/>
    </location>
</feature>
<dbReference type="GO" id="GO:0004559">
    <property type="term" value="F:alpha-mannosidase activity"/>
    <property type="evidence" value="ECO:0007669"/>
    <property type="project" value="InterPro"/>
</dbReference>
<gene>
    <name evidence="4" type="primary">mngB_2</name>
    <name evidence="4" type="ORF">BANRA_02509</name>
</gene>
<name>A0A3P5DRM1_ECOLX</name>
<dbReference type="InterPro" id="IPR000602">
    <property type="entry name" value="Glyco_hydro_38_N"/>
</dbReference>
<protein>
    <submittedName>
        <fullName evidence="4">Mannosylglycerate hydrolase</fullName>
        <ecNumber evidence="4">3.2.1.170</ecNumber>
    </submittedName>
</protein>
<dbReference type="EMBL" id="UWXJ01000001">
    <property type="protein sequence ID" value="VCY83847.1"/>
    <property type="molecule type" value="Genomic_DNA"/>
</dbReference>
<dbReference type="Proteomes" id="UP000281521">
    <property type="component" value="Unassembled WGS sequence"/>
</dbReference>
<dbReference type="InterPro" id="IPR037094">
    <property type="entry name" value="Glyco_hydro_38_cen_sf"/>
</dbReference>
<evidence type="ECO:0000313" key="4">
    <source>
        <dbReference type="EMBL" id="VCY83847.1"/>
    </source>
</evidence>
<dbReference type="GO" id="GO:0009313">
    <property type="term" value="P:oligosaccharide catabolic process"/>
    <property type="evidence" value="ECO:0007669"/>
    <property type="project" value="TreeGrafter"/>
</dbReference>
<reference evidence="4 5" key="1">
    <citation type="submission" date="2018-10" db="EMBL/GenBank/DDBJ databases">
        <authorList>
            <person name="Noll B N."/>
        </authorList>
    </citation>
    <scope>NUCLEOTIDE SEQUENCE [LARGE SCALE GENOMIC DNA]</scope>
    <source>
        <strain evidence="4">Ecoli022</strain>
    </source>
</reference>
<evidence type="ECO:0000256" key="2">
    <source>
        <dbReference type="ARBA" id="ARBA00023295"/>
    </source>
</evidence>
<proteinExistence type="predicted"/>
<dbReference type="GO" id="GO:0006013">
    <property type="term" value="P:mannose metabolic process"/>
    <property type="evidence" value="ECO:0007669"/>
    <property type="project" value="InterPro"/>
</dbReference>
<dbReference type="PANTHER" id="PTHR46017">
    <property type="entry name" value="ALPHA-MANNOSIDASE 2C1"/>
    <property type="match status" value="1"/>
</dbReference>
<dbReference type="CDD" id="cd10789">
    <property type="entry name" value="GH38N_AMII_ER_cytosolic"/>
    <property type="match status" value="1"/>
</dbReference>
<dbReference type="Pfam" id="PF01074">
    <property type="entry name" value="Glyco_hydro_38N"/>
    <property type="match status" value="1"/>
</dbReference>
<sequence>MATGHAHLDIAWMWPLREGRRKAIRTFATALTNIEKYPDYIFGASQYQLFHWIKKGYPYFFEKLKKQIAAGRFELQGCFWVECDLNLVSGESLIRQIMHGTRFTLQNFSKKINFVWQPDVFGFPATLPQILKKSGINYIASQKLSQNKINKFNNYLFRWQGLDGSEILMHNFPEDTYDSRARARSLEYIEQNYNEKEICPYALMVYGVGDGGAGPGEEHIERLTRIRNIDGLPHVDFSRVDKFFTHADAFRESLPIISGELYFEAHQGCFTSESATKAHNRIMENKLHDAEFFITITNNMTSILRSEFDEIWKAMLTLQFHDILPGSCISRVYHETEKEYLKLEAKPRKLFLMRSLLY</sequence>
<keyword evidence="1 4" id="KW-0378">Hydrolase</keyword>
<evidence type="ECO:0000313" key="5">
    <source>
        <dbReference type="Proteomes" id="UP000281521"/>
    </source>
</evidence>
<dbReference type="Gene3D" id="1.20.1270.50">
    <property type="entry name" value="Glycoside hydrolase family 38, central domain"/>
    <property type="match status" value="1"/>
</dbReference>
<dbReference type="InterPro" id="IPR011330">
    <property type="entry name" value="Glyco_hydro/deAcase_b/a-brl"/>
</dbReference>
<dbReference type="InterPro" id="IPR027291">
    <property type="entry name" value="Glyco_hydro_38_N_sf"/>
</dbReference>
<dbReference type="SUPFAM" id="SSF88713">
    <property type="entry name" value="Glycoside hydrolase/deacetylase"/>
    <property type="match status" value="1"/>
</dbReference>
<keyword evidence="2 4" id="KW-0326">Glycosidase</keyword>
<evidence type="ECO:0000256" key="1">
    <source>
        <dbReference type="ARBA" id="ARBA00022801"/>
    </source>
</evidence>
<dbReference type="PANTHER" id="PTHR46017:SF1">
    <property type="entry name" value="ALPHA-MANNOSIDASE 2C1"/>
    <property type="match status" value="1"/>
</dbReference>
<dbReference type="Gene3D" id="3.20.110.10">
    <property type="entry name" value="Glycoside hydrolase 38, N terminal domain"/>
    <property type="match status" value="1"/>
</dbReference>
<dbReference type="InterPro" id="IPR028995">
    <property type="entry name" value="Glyco_hydro_57/38_cen_sf"/>
</dbReference>
<dbReference type="EC" id="3.2.1.170" evidence="4"/>
<accession>A0A3P5DRM1</accession>
<dbReference type="GO" id="GO:0102546">
    <property type="term" value="F:mannosylglycerate hydrolase activity"/>
    <property type="evidence" value="ECO:0007669"/>
    <property type="project" value="UniProtKB-EC"/>
</dbReference>
<dbReference type="Pfam" id="PF09261">
    <property type="entry name" value="Alpha-mann_mid"/>
    <property type="match status" value="1"/>
</dbReference>
<dbReference type="InterPro" id="IPR015341">
    <property type="entry name" value="Glyco_hydro_38_cen"/>
</dbReference>
<dbReference type="SMART" id="SM00872">
    <property type="entry name" value="Alpha-mann_mid"/>
    <property type="match status" value="1"/>
</dbReference>
<dbReference type="SUPFAM" id="SSF88688">
    <property type="entry name" value="Families 57/38 glycoside transferase middle domain"/>
    <property type="match status" value="1"/>
</dbReference>
<evidence type="ECO:0000259" key="3">
    <source>
        <dbReference type="SMART" id="SM00872"/>
    </source>
</evidence>
<organism evidence="4 5">
    <name type="scientific">Escherichia coli</name>
    <dbReference type="NCBI Taxonomy" id="562"/>
    <lineage>
        <taxon>Bacteria</taxon>
        <taxon>Pseudomonadati</taxon>
        <taxon>Pseudomonadota</taxon>
        <taxon>Gammaproteobacteria</taxon>
        <taxon>Enterobacterales</taxon>
        <taxon>Enterobacteriaceae</taxon>
        <taxon>Escherichia</taxon>
    </lineage>
</organism>